<organism evidence="13 14">
    <name type="scientific">Streptomyces luteosporeus</name>
    <dbReference type="NCBI Taxonomy" id="173856"/>
    <lineage>
        <taxon>Bacteria</taxon>
        <taxon>Bacillati</taxon>
        <taxon>Actinomycetota</taxon>
        <taxon>Actinomycetes</taxon>
        <taxon>Kitasatosporales</taxon>
        <taxon>Streptomycetaceae</taxon>
        <taxon>Streptomyces</taxon>
    </lineage>
</organism>
<evidence type="ECO:0000256" key="1">
    <source>
        <dbReference type="ARBA" id="ARBA00004651"/>
    </source>
</evidence>
<name>A0ABP6G196_9ACTN</name>
<dbReference type="RefSeq" id="WP_344433700.1">
    <property type="nucleotide sequence ID" value="NZ_BAAASL010000004.1"/>
</dbReference>
<feature type="region of interest" description="Disordered" evidence="11">
    <location>
        <begin position="1"/>
        <end position="24"/>
    </location>
</feature>
<keyword evidence="3" id="KW-1003">Cell membrane</keyword>
<dbReference type="Pfam" id="PF02653">
    <property type="entry name" value="BPD_transp_2"/>
    <property type="match status" value="1"/>
</dbReference>
<keyword evidence="2" id="KW-0813">Transport</keyword>
<evidence type="ECO:0000256" key="6">
    <source>
        <dbReference type="ARBA" id="ARBA00022692"/>
    </source>
</evidence>
<feature type="transmembrane region" description="Helical" evidence="12">
    <location>
        <begin position="248"/>
        <end position="266"/>
    </location>
</feature>
<feature type="transmembrane region" description="Helical" evidence="12">
    <location>
        <begin position="138"/>
        <end position="159"/>
    </location>
</feature>
<dbReference type="Proteomes" id="UP001500886">
    <property type="component" value="Unassembled WGS sequence"/>
</dbReference>
<protein>
    <recommendedName>
        <fullName evidence="10">Xylose transport system permease protein XylH</fullName>
    </recommendedName>
</protein>
<feature type="transmembrane region" description="Helical" evidence="12">
    <location>
        <begin position="56"/>
        <end position="74"/>
    </location>
</feature>
<evidence type="ECO:0000256" key="3">
    <source>
        <dbReference type="ARBA" id="ARBA00022475"/>
    </source>
</evidence>
<evidence type="ECO:0000256" key="4">
    <source>
        <dbReference type="ARBA" id="ARBA00022519"/>
    </source>
</evidence>
<dbReference type="PANTHER" id="PTHR32196">
    <property type="entry name" value="ABC TRANSPORTER PERMEASE PROTEIN YPHD-RELATED-RELATED"/>
    <property type="match status" value="1"/>
</dbReference>
<reference evidence="14" key="1">
    <citation type="journal article" date="2019" name="Int. J. Syst. Evol. Microbiol.">
        <title>The Global Catalogue of Microorganisms (GCM) 10K type strain sequencing project: providing services to taxonomists for standard genome sequencing and annotation.</title>
        <authorList>
            <consortium name="The Broad Institute Genomics Platform"/>
            <consortium name="The Broad Institute Genome Sequencing Center for Infectious Disease"/>
            <person name="Wu L."/>
            <person name="Ma J."/>
        </authorList>
    </citation>
    <scope>NUCLEOTIDE SEQUENCE [LARGE SCALE GENOMIC DNA]</scope>
    <source>
        <strain evidence="14">JCM 4542</strain>
    </source>
</reference>
<feature type="transmembrane region" description="Helical" evidence="12">
    <location>
        <begin position="166"/>
        <end position="186"/>
    </location>
</feature>
<evidence type="ECO:0000256" key="10">
    <source>
        <dbReference type="ARBA" id="ARBA00035686"/>
    </source>
</evidence>
<feature type="transmembrane region" description="Helical" evidence="12">
    <location>
        <begin position="115"/>
        <end position="132"/>
    </location>
</feature>
<keyword evidence="14" id="KW-1185">Reference proteome</keyword>
<evidence type="ECO:0000313" key="14">
    <source>
        <dbReference type="Proteomes" id="UP001500886"/>
    </source>
</evidence>
<feature type="transmembrane region" description="Helical" evidence="12">
    <location>
        <begin position="402"/>
        <end position="420"/>
    </location>
</feature>
<evidence type="ECO:0000313" key="13">
    <source>
        <dbReference type="EMBL" id="GAA2711049.1"/>
    </source>
</evidence>
<keyword evidence="6 12" id="KW-0812">Transmembrane</keyword>
<keyword evidence="5" id="KW-0762">Sugar transport</keyword>
<comment type="subcellular location">
    <subcellularLocation>
        <location evidence="1">Cell membrane</location>
        <topology evidence="1">Multi-pass membrane protein</topology>
    </subcellularLocation>
</comment>
<feature type="transmembrane region" description="Helical" evidence="12">
    <location>
        <begin position="206"/>
        <end position="227"/>
    </location>
</feature>
<keyword evidence="4" id="KW-0997">Cell inner membrane</keyword>
<sequence>MTADLAKDAGAPEEPRDTPPAAGDAVTAVDPRLLVREEGFAGYWSEFRRKLRSGELGSLPVVVGLAIIALVFQLRDSAFLGAENLSNLFVTAAGTGLIAVGIVFVLILGEIDLSVGSVSGLAAAVLAVLNVNHGVPEWLALVAAVLSGTLIGALHGFFFARIGVPAFVVTLAGLLGWNGLMLQVLGSNGTINLDDSGLVAALTNHYFADVSAAYGLATLGVVVFFLASLRDSKRREAAGVPSRPLSEVALRTAALAVPAFVVAWLFNQYKGLPLAVVIFLGVVVALDLVLRRTSYGRKVFALGGSVEAARRAGINVAAVRISVFALSGTMAALGGMFLASQINAANQSSGAGSLLMNAIAAAVIGGTSLFGGRGRTWSALLGVLVIQSIASGMALLGIASAVQYMITGAVLLAAVVIDSVSRKTQKTAGRA</sequence>
<evidence type="ECO:0000256" key="12">
    <source>
        <dbReference type="SAM" id="Phobius"/>
    </source>
</evidence>
<dbReference type="CDD" id="cd06579">
    <property type="entry name" value="TM_PBP1_transp_AraH_like"/>
    <property type="match status" value="1"/>
</dbReference>
<proteinExistence type="predicted"/>
<keyword evidence="7 12" id="KW-1133">Transmembrane helix</keyword>
<evidence type="ECO:0000256" key="9">
    <source>
        <dbReference type="ARBA" id="ARBA00035611"/>
    </source>
</evidence>
<dbReference type="PANTHER" id="PTHR32196:SF32">
    <property type="entry name" value="XYLOSE TRANSPORT SYSTEM PERMEASE PROTEIN XYLH"/>
    <property type="match status" value="1"/>
</dbReference>
<feature type="transmembrane region" description="Helical" evidence="12">
    <location>
        <begin position="317"/>
        <end position="339"/>
    </location>
</feature>
<evidence type="ECO:0000256" key="8">
    <source>
        <dbReference type="ARBA" id="ARBA00023136"/>
    </source>
</evidence>
<evidence type="ECO:0000256" key="11">
    <source>
        <dbReference type="SAM" id="MobiDB-lite"/>
    </source>
</evidence>
<comment type="caution">
    <text evidence="13">The sequence shown here is derived from an EMBL/GenBank/DDBJ whole genome shotgun (WGS) entry which is preliminary data.</text>
</comment>
<dbReference type="InterPro" id="IPR001851">
    <property type="entry name" value="ABC_transp_permease"/>
</dbReference>
<dbReference type="EMBL" id="BAAASL010000004">
    <property type="protein sequence ID" value="GAA2711049.1"/>
    <property type="molecule type" value="Genomic_DNA"/>
</dbReference>
<comment type="function">
    <text evidence="9">Part of the binding-protein-dependent transport system for D-xylose. Probably responsible for the translocation of the substrate across the membrane.</text>
</comment>
<evidence type="ECO:0000256" key="2">
    <source>
        <dbReference type="ARBA" id="ARBA00022448"/>
    </source>
</evidence>
<evidence type="ECO:0000256" key="5">
    <source>
        <dbReference type="ARBA" id="ARBA00022597"/>
    </source>
</evidence>
<keyword evidence="8 12" id="KW-0472">Membrane</keyword>
<evidence type="ECO:0000256" key="7">
    <source>
        <dbReference type="ARBA" id="ARBA00022989"/>
    </source>
</evidence>
<accession>A0ABP6G196</accession>
<gene>
    <name evidence="13" type="ORF">GCM10010315_12030</name>
</gene>
<feature type="transmembrane region" description="Helical" evidence="12">
    <location>
        <begin position="272"/>
        <end position="290"/>
    </location>
</feature>
<feature type="transmembrane region" description="Helical" evidence="12">
    <location>
        <begin position="377"/>
        <end position="396"/>
    </location>
</feature>
<feature type="transmembrane region" description="Helical" evidence="12">
    <location>
        <begin position="351"/>
        <end position="370"/>
    </location>
</feature>
<feature type="transmembrane region" description="Helical" evidence="12">
    <location>
        <begin position="86"/>
        <end position="108"/>
    </location>
</feature>